<name>A0A2S6MW24_RHOGL</name>
<feature type="transmembrane region" description="Helical" evidence="1">
    <location>
        <begin position="12"/>
        <end position="36"/>
    </location>
</feature>
<dbReference type="Pfam" id="PF07811">
    <property type="entry name" value="TadE"/>
    <property type="match status" value="1"/>
</dbReference>
<feature type="domain" description="TadE-like" evidence="2">
    <location>
        <begin position="8"/>
        <end position="50"/>
    </location>
</feature>
<dbReference type="AlphaFoldDB" id="A0A2S6MW24"/>
<sequence>MCLKNRSGSAVLEFAFVLWPFLALIFAIFDLGHYMLAQHELRTLTAEVARAVIISCSNSYGSLSASCNANPLTTAQERAIAPILFAGGASPTVTVTPSGGTIAVTATMTTFPTVLPWWGNLVGGLSVTTDLYYSAGHLCHES</sequence>
<evidence type="ECO:0000259" key="2">
    <source>
        <dbReference type="Pfam" id="PF07811"/>
    </source>
</evidence>
<proteinExistence type="predicted"/>
<dbReference type="OrthoDB" id="7349713at2"/>
<dbReference type="InterPro" id="IPR012495">
    <property type="entry name" value="TadE-like_dom"/>
</dbReference>
<gene>
    <name evidence="3" type="ORF">CCS01_29805</name>
</gene>
<evidence type="ECO:0000256" key="1">
    <source>
        <dbReference type="SAM" id="Phobius"/>
    </source>
</evidence>
<accession>A0A2S6MW24</accession>
<dbReference type="Proteomes" id="UP000239724">
    <property type="component" value="Unassembled WGS sequence"/>
</dbReference>
<keyword evidence="1" id="KW-1133">Transmembrane helix</keyword>
<protein>
    <recommendedName>
        <fullName evidence="2">TadE-like domain-containing protein</fullName>
    </recommendedName>
</protein>
<comment type="caution">
    <text evidence="3">The sequence shown here is derived from an EMBL/GenBank/DDBJ whole genome shotgun (WGS) entry which is preliminary data.</text>
</comment>
<keyword evidence="1" id="KW-0812">Transmembrane</keyword>
<keyword evidence="1" id="KW-0472">Membrane</keyword>
<organism evidence="3 4">
    <name type="scientific">Rhodopila globiformis</name>
    <name type="common">Rhodopseudomonas globiformis</name>
    <dbReference type="NCBI Taxonomy" id="1071"/>
    <lineage>
        <taxon>Bacteria</taxon>
        <taxon>Pseudomonadati</taxon>
        <taxon>Pseudomonadota</taxon>
        <taxon>Alphaproteobacteria</taxon>
        <taxon>Acetobacterales</taxon>
        <taxon>Acetobacteraceae</taxon>
        <taxon>Rhodopila</taxon>
    </lineage>
</organism>
<evidence type="ECO:0000313" key="4">
    <source>
        <dbReference type="Proteomes" id="UP000239724"/>
    </source>
</evidence>
<dbReference type="RefSeq" id="WP_104522578.1">
    <property type="nucleotide sequence ID" value="NZ_NHRY01000269.1"/>
</dbReference>
<evidence type="ECO:0000313" key="3">
    <source>
        <dbReference type="EMBL" id="PPQ26552.1"/>
    </source>
</evidence>
<reference evidence="3 4" key="1">
    <citation type="journal article" date="2018" name="Arch. Microbiol.">
        <title>New insights into the metabolic potential of the phototrophic purple bacterium Rhodopila globiformis DSM 161(T) from its draft genome sequence and evidence for a vanadium-dependent nitrogenase.</title>
        <authorList>
            <person name="Imhoff J.F."/>
            <person name="Rahn T."/>
            <person name="Kunzel S."/>
            <person name="Neulinger S.C."/>
        </authorList>
    </citation>
    <scope>NUCLEOTIDE SEQUENCE [LARGE SCALE GENOMIC DNA]</scope>
    <source>
        <strain evidence="3 4">DSM 161</strain>
    </source>
</reference>
<keyword evidence="4" id="KW-1185">Reference proteome</keyword>
<dbReference type="EMBL" id="NHRY01000269">
    <property type="protein sequence ID" value="PPQ26552.1"/>
    <property type="molecule type" value="Genomic_DNA"/>
</dbReference>